<dbReference type="GO" id="GO:0005886">
    <property type="term" value="C:plasma membrane"/>
    <property type="evidence" value="ECO:0007669"/>
    <property type="project" value="UniProtKB-SubCell"/>
</dbReference>
<organism evidence="8 9">
    <name type="scientific">OM182 bacterium MED-G28</name>
    <dbReference type="NCBI Taxonomy" id="1986256"/>
    <lineage>
        <taxon>Bacteria</taxon>
        <taxon>Pseudomonadati</taxon>
        <taxon>Pseudomonadota</taxon>
        <taxon>Gammaproteobacteria</taxon>
        <taxon>OMG group</taxon>
        <taxon>OM182 clade</taxon>
    </lineage>
</organism>
<dbReference type="InterPro" id="IPR052031">
    <property type="entry name" value="Membrane_Transporter-Flippase"/>
</dbReference>
<feature type="transmembrane region" description="Helical" evidence="7">
    <location>
        <begin position="249"/>
        <end position="271"/>
    </location>
</feature>
<dbReference type="PANTHER" id="PTHR43549">
    <property type="entry name" value="MULTIDRUG RESISTANCE PROTEIN YPNP-RELATED"/>
    <property type="match status" value="1"/>
</dbReference>
<dbReference type="NCBIfam" id="TIGR00797">
    <property type="entry name" value="matE"/>
    <property type="match status" value="1"/>
</dbReference>
<evidence type="ECO:0000256" key="2">
    <source>
        <dbReference type="ARBA" id="ARBA00022448"/>
    </source>
</evidence>
<keyword evidence="2" id="KW-0813">Transport</keyword>
<protein>
    <submittedName>
        <fullName evidence="8">MATE family efflux transporter</fullName>
    </submittedName>
</protein>
<feature type="transmembrane region" description="Helical" evidence="7">
    <location>
        <begin position="364"/>
        <end position="383"/>
    </location>
</feature>
<comment type="caution">
    <text evidence="8">The sequence shown here is derived from an EMBL/GenBank/DDBJ whole genome shotgun (WGS) entry which is preliminary data.</text>
</comment>
<evidence type="ECO:0000256" key="7">
    <source>
        <dbReference type="SAM" id="Phobius"/>
    </source>
</evidence>
<dbReference type="InterPro" id="IPR002528">
    <property type="entry name" value="MATE_fam"/>
</dbReference>
<feature type="transmembrane region" description="Helical" evidence="7">
    <location>
        <begin position="291"/>
        <end position="308"/>
    </location>
</feature>
<feature type="transmembrane region" description="Helical" evidence="7">
    <location>
        <begin position="420"/>
        <end position="442"/>
    </location>
</feature>
<proteinExistence type="predicted"/>
<feature type="transmembrane region" description="Helical" evidence="7">
    <location>
        <begin position="395"/>
        <end position="414"/>
    </location>
</feature>
<sequence length="457" mass="49596">MAGKSEQNTHNLVDGPIQQSLIRMTMPMIIGMLMLFTFSLVDTWFISFLGTESLTAISFTFPVTFFVMSLAIGLGIGASAVVGKYLGASEYDKAKEAATVINYISFALACIVVLLCWTFMEQIFALMGARQQLMGPIRAYMSVWFPGSVLVVCIMTGNSVLRACGDTKTPSILMVLSGLINAILDPLLIFGLGPFPELGIQGAAWATVIAWSIGFSYLFYLLIYKVEMVSRSVPHQTVMKSSGRDMLRIGIPAAGANMMTPLAAGIMTAIAAGFGDTAVAAFGVGARIEPIATLLVLAISSSLPPLISQNYGADRIDRVEEAYRLAIKFILFWQLFVYVLLCIGAGMIAGVFSDDPEVIEAIRLFVWIMPVGYGLQGIIILTNSSLNALHRPLSALYLSIARFFMFYVPLAYVGSMYFGLFGFFAGAVCGNFAMAMISWHTFNRAISGEHRLQEKAA</sequence>
<keyword evidence="3" id="KW-1003">Cell membrane</keyword>
<name>A0A2A5WGM1_9GAMM</name>
<dbReference type="GO" id="GO:0042910">
    <property type="term" value="F:xenobiotic transmembrane transporter activity"/>
    <property type="evidence" value="ECO:0007669"/>
    <property type="project" value="InterPro"/>
</dbReference>
<feature type="transmembrane region" description="Helical" evidence="7">
    <location>
        <begin position="173"/>
        <end position="192"/>
    </location>
</feature>
<evidence type="ECO:0000256" key="6">
    <source>
        <dbReference type="ARBA" id="ARBA00023136"/>
    </source>
</evidence>
<evidence type="ECO:0000256" key="4">
    <source>
        <dbReference type="ARBA" id="ARBA00022692"/>
    </source>
</evidence>
<accession>A0A2A5WGM1</accession>
<keyword evidence="4 7" id="KW-0812">Transmembrane</keyword>
<evidence type="ECO:0000313" key="8">
    <source>
        <dbReference type="EMBL" id="PDH35463.1"/>
    </source>
</evidence>
<reference evidence="8 9" key="1">
    <citation type="submission" date="2017-08" db="EMBL/GenBank/DDBJ databases">
        <title>Fine stratification of microbial communities through a metagenomic profile of the photic zone.</title>
        <authorList>
            <person name="Haro-Moreno J.M."/>
            <person name="Lopez-Perez M."/>
            <person name="De La Torre J."/>
            <person name="Picazo A."/>
            <person name="Camacho A."/>
            <person name="Rodriguez-Valera F."/>
        </authorList>
    </citation>
    <scope>NUCLEOTIDE SEQUENCE [LARGE SCALE GENOMIC DNA]</scope>
    <source>
        <strain evidence="8">MED-G28</strain>
    </source>
</reference>
<dbReference type="Pfam" id="PF01554">
    <property type="entry name" value="MatE"/>
    <property type="match status" value="2"/>
</dbReference>
<gene>
    <name evidence="8" type="ORF">CNF02_01790</name>
</gene>
<feature type="transmembrane region" description="Helical" evidence="7">
    <location>
        <begin position="204"/>
        <end position="223"/>
    </location>
</feature>
<keyword evidence="6 7" id="KW-0472">Membrane</keyword>
<dbReference type="EMBL" id="NTJZ01000001">
    <property type="protein sequence ID" value="PDH35463.1"/>
    <property type="molecule type" value="Genomic_DNA"/>
</dbReference>
<feature type="transmembrane region" description="Helical" evidence="7">
    <location>
        <begin position="21"/>
        <end position="41"/>
    </location>
</feature>
<feature type="transmembrane region" description="Helical" evidence="7">
    <location>
        <begin position="100"/>
        <end position="120"/>
    </location>
</feature>
<dbReference type="AlphaFoldDB" id="A0A2A5WGM1"/>
<dbReference type="GO" id="GO:0015297">
    <property type="term" value="F:antiporter activity"/>
    <property type="evidence" value="ECO:0007669"/>
    <property type="project" value="InterPro"/>
</dbReference>
<evidence type="ECO:0000313" key="9">
    <source>
        <dbReference type="Proteomes" id="UP000219329"/>
    </source>
</evidence>
<feature type="transmembrane region" description="Helical" evidence="7">
    <location>
        <begin position="329"/>
        <end position="352"/>
    </location>
</feature>
<dbReference type="PIRSF" id="PIRSF006603">
    <property type="entry name" value="DinF"/>
    <property type="match status" value="1"/>
</dbReference>
<feature type="transmembrane region" description="Helical" evidence="7">
    <location>
        <begin position="61"/>
        <end position="88"/>
    </location>
</feature>
<comment type="subcellular location">
    <subcellularLocation>
        <location evidence="1">Cell inner membrane</location>
        <topology evidence="1">Multi-pass membrane protein</topology>
    </subcellularLocation>
</comment>
<evidence type="ECO:0000256" key="1">
    <source>
        <dbReference type="ARBA" id="ARBA00004429"/>
    </source>
</evidence>
<feature type="transmembrane region" description="Helical" evidence="7">
    <location>
        <begin position="140"/>
        <end position="161"/>
    </location>
</feature>
<dbReference type="PANTHER" id="PTHR43549:SF3">
    <property type="entry name" value="MULTIDRUG RESISTANCE PROTEIN YPNP-RELATED"/>
    <property type="match status" value="1"/>
</dbReference>
<evidence type="ECO:0000256" key="5">
    <source>
        <dbReference type="ARBA" id="ARBA00022989"/>
    </source>
</evidence>
<dbReference type="Proteomes" id="UP000219329">
    <property type="component" value="Unassembled WGS sequence"/>
</dbReference>
<keyword evidence="5 7" id="KW-1133">Transmembrane helix</keyword>
<dbReference type="InterPro" id="IPR048279">
    <property type="entry name" value="MdtK-like"/>
</dbReference>
<evidence type="ECO:0000256" key="3">
    <source>
        <dbReference type="ARBA" id="ARBA00022475"/>
    </source>
</evidence>